<feature type="chain" id="PRO_5007885111" evidence="1">
    <location>
        <begin position="25"/>
        <end position="89"/>
    </location>
</feature>
<dbReference type="AlphaFoldDB" id="A0A167D745"/>
<keyword evidence="1" id="KW-0732">Signal</keyword>
<accession>A0A167D745</accession>
<evidence type="ECO:0000256" key="1">
    <source>
        <dbReference type="SAM" id="SignalP"/>
    </source>
</evidence>
<comment type="caution">
    <text evidence="2">The sequence shown here is derived from an EMBL/GenBank/DDBJ whole genome shotgun (WGS) entry which is preliminary data.</text>
</comment>
<evidence type="ECO:0000313" key="3">
    <source>
        <dbReference type="Proteomes" id="UP000076503"/>
    </source>
</evidence>
<dbReference type="PATRIC" id="fig|1365251.3.peg.3813"/>
<dbReference type="EMBL" id="AUXZ01000091">
    <property type="protein sequence ID" value="KZN48495.1"/>
    <property type="molecule type" value="Genomic_DNA"/>
</dbReference>
<protein>
    <submittedName>
        <fullName evidence="2">Uncharacterized protein</fullName>
    </submittedName>
</protein>
<proteinExistence type="predicted"/>
<organism evidence="2 3">
    <name type="scientific">Pseudoalteromonas luteoviolacea H33</name>
    <dbReference type="NCBI Taxonomy" id="1365251"/>
    <lineage>
        <taxon>Bacteria</taxon>
        <taxon>Pseudomonadati</taxon>
        <taxon>Pseudomonadota</taxon>
        <taxon>Gammaproteobacteria</taxon>
        <taxon>Alteromonadales</taxon>
        <taxon>Pseudoalteromonadaceae</taxon>
        <taxon>Pseudoalteromonas</taxon>
    </lineage>
</organism>
<dbReference type="Proteomes" id="UP000076503">
    <property type="component" value="Unassembled WGS sequence"/>
</dbReference>
<name>A0A167D745_9GAMM</name>
<sequence length="89" mass="9593">MKLKLVKLIGLCAGLCLSTSYVNAKPSETHTIKPAGYVSASAFGYSESNATQIVIAAWQKKAGSSKIPFYRCQYIGVGPGWQCRAWGYA</sequence>
<feature type="signal peptide" evidence="1">
    <location>
        <begin position="1"/>
        <end position="24"/>
    </location>
</feature>
<reference evidence="2 3" key="1">
    <citation type="submission" date="2013-07" db="EMBL/GenBank/DDBJ databases">
        <title>Comparative Genomic and Metabolomic Analysis of Twelve Strains of Pseudoalteromonas luteoviolacea.</title>
        <authorList>
            <person name="Vynne N.G."/>
            <person name="Mansson M."/>
            <person name="Gram L."/>
        </authorList>
    </citation>
    <scope>NUCLEOTIDE SEQUENCE [LARGE SCALE GENOMIC DNA]</scope>
    <source>
        <strain evidence="2 3">H33</strain>
    </source>
</reference>
<evidence type="ECO:0000313" key="2">
    <source>
        <dbReference type="EMBL" id="KZN48495.1"/>
    </source>
</evidence>
<gene>
    <name evidence="2" type="ORF">N476_21725</name>
</gene>